<dbReference type="OrthoDB" id="275611at2157"/>
<name>G7VAZ0_9CREN</name>
<dbReference type="InterPro" id="IPR002716">
    <property type="entry name" value="PIN_dom"/>
</dbReference>
<dbReference type="eggNOG" id="arCOG00727">
    <property type="taxonomic scope" value="Archaea"/>
</dbReference>
<evidence type="ECO:0000313" key="3">
    <source>
        <dbReference type="Proteomes" id="UP000005867"/>
    </source>
</evidence>
<dbReference type="BioCyc" id="PSP1104324:GJSN-839-MONOMER"/>
<feature type="domain" description="PIN" evidence="1">
    <location>
        <begin position="9"/>
        <end position="143"/>
    </location>
</feature>
<dbReference type="SUPFAM" id="SSF88723">
    <property type="entry name" value="PIN domain-like"/>
    <property type="match status" value="1"/>
</dbReference>
<proteinExistence type="predicted"/>
<evidence type="ECO:0000259" key="1">
    <source>
        <dbReference type="Pfam" id="PF01850"/>
    </source>
</evidence>
<dbReference type="GeneID" id="11595118"/>
<evidence type="ECO:0000313" key="2">
    <source>
        <dbReference type="EMBL" id="AET32300.1"/>
    </source>
</evidence>
<dbReference type="HOGENOM" id="CLU_119496_2_0_2"/>
<organism evidence="2 3">
    <name type="scientific">Pyrobaculum ferrireducens</name>
    <dbReference type="NCBI Taxonomy" id="1104324"/>
    <lineage>
        <taxon>Archaea</taxon>
        <taxon>Thermoproteota</taxon>
        <taxon>Thermoprotei</taxon>
        <taxon>Thermoproteales</taxon>
        <taxon>Thermoproteaceae</taxon>
        <taxon>Pyrobaculum</taxon>
    </lineage>
</organism>
<dbReference type="Proteomes" id="UP000005867">
    <property type="component" value="Chromosome"/>
</dbReference>
<dbReference type="KEGG" id="pyr:P186_0859"/>
<reference evidence="2 3" key="1">
    <citation type="journal article" date="2012" name="J. Bacteriol.">
        <title>Complete genome sequence of strain 1860, a crenarchaeon of the genus pyrobaculum able to grow with various electron acceptors.</title>
        <authorList>
            <person name="Mardanov A.V."/>
            <person name="Gumerov V.M."/>
            <person name="Slobodkina G.B."/>
            <person name="Beletsky A.V."/>
            <person name="Bonch-Osmolovskaya E.A."/>
            <person name="Ravin N.V."/>
            <person name="Skryabin K.G."/>
        </authorList>
    </citation>
    <scope>NUCLEOTIDE SEQUENCE [LARGE SCALE GENOMIC DNA]</scope>
    <source>
        <strain evidence="2 3">1860</strain>
    </source>
</reference>
<dbReference type="EMBL" id="CP003098">
    <property type="protein sequence ID" value="AET32300.1"/>
    <property type="molecule type" value="Genomic_DNA"/>
</dbReference>
<dbReference type="RefSeq" id="WP_014288128.1">
    <property type="nucleotide sequence ID" value="NC_016645.1"/>
</dbReference>
<dbReference type="Gene3D" id="3.40.50.1010">
    <property type="entry name" value="5'-nuclease"/>
    <property type="match status" value="1"/>
</dbReference>
<dbReference type="Pfam" id="PF01850">
    <property type="entry name" value="PIN"/>
    <property type="match status" value="1"/>
</dbReference>
<dbReference type="CDD" id="cd09874">
    <property type="entry name" value="PIN_MT3492-like"/>
    <property type="match status" value="1"/>
</dbReference>
<protein>
    <submittedName>
        <fullName evidence="2">PilT protein</fullName>
    </submittedName>
</protein>
<gene>
    <name evidence="2" type="ORF">P186_0859</name>
</gene>
<accession>G7VAZ0</accession>
<sequence length="153" mass="17529">MENEARVFYLDTSAIVKRYVFEKHSDYVVELYDSSLDGEVELSFSLWNVGETLGVFDRYLRRGVLTEEAWRAARRNFLGETRRLVSLGVLKVVGITADLLRESWRLIEKHHIYQADALQITSARYVKADILVTADKNLCRVAGEEELGVKCLA</sequence>
<dbReference type="InterPro" id="IPR029060">
    <property type="entry name" value="PIN-like_dom_sf"/>
</dbReference>
<keyword evidence="3" id="KW-1185">Reference proteome</keyword>
<dbReference type="AlphaFoldDB" id="G7VAZ0"/>